<gene>
    <name evidence="7" type="primary">pth</name>
    <name evidence="10" type="ORF">F8C67_04720</name>
</gene>
<evidence type="ECO:0000256" key="1">
    <source>
        <dbReference type="ARBA" id="ARBA00013260"/>
    </source>
</evidence>
<name>A0A6N6RJV0_9FLAO</name>
<keyword evidence="7" id="KW-0963">Cytoplasm</keyword>
<reference evidence="10 11" key="1">
    <citation type="submission" date="2019-09" db="EMBL/GenBank/DDBJ databases">
        <title>Genomes of family Cryomorphaceae.</title>
        <authorList>
            <person name="Bowman J.P."/>
        </authorList>
    </citation>
    <scope>NUCLEOTIDE SEQUENCE [LARGE SCALE GENOMIC DNA]</scope>
    <source>
        <strain evidence="10 11">LMG 25704</strain>
    </source>
</reference>
<protein>
    <recommendedName>
        <fullName evidence="6 7">Peptidyl-tRNA hydrolase</fullName>
        <shortName evidence="7">Pth</shortName>
        <ecNumber evidence="1 7">3.1.1.29</ecNumber>
    </recommendedName>
</protein>
<comment type="subcellular location">
    <subcellularLocation>
        <location evidence="7">Cytoplasm</location>
    </subcellularLocation>
</comment>
<feature type="site" description="Discriminates between blocked and unblocked aminoacyl-tRNA" evidence="7">
    <location>
        <position position="11"/>
    </location>
</feature>
<sequence>MKKFLIFGLGNPGAEYHRTRHNIGFEVLDAIASDTSSFSSERYADVARVRVKGRELILVKPNTYMNLSGKAVRYWMEQEKVPLENILVVVDELALPLGAIRIKMKGSDGGHNGLKSIQQLLGRADYPRLRFGISNNFSKGQQVDFVLGKWTDEEWKVLVPRIEKAAEAIKSFALAGPQITMNQYNG</sequence>
<evidence type="ECO:0000256" key="6">
    <source>
        <dbReference type="ARBA" id="ARBA00050038"/>
    </source>
</evidence>
<comment type="caution">
    <text evidence="10">The sequence shown here is derived from an EMBL/GenBank/DDBJ whole genome shotgun (WGS) entry which is preliminary data.</text>
</comment>
<feature type="binding site" evidence="7">
    <location>
        <position position="16"/>
    </location>
    <ligand>
        <name>tRNA</name>
        <dbReference type="ChEBI" id="CHEBI:17843"/>
    </ligand>
</feature>
<evidence type="ECO:0000256" key="7">
    <source>
        <dbReference type="HAMAP-Rule" id="MF_00083"/>
    </source>
</evidence>
<dbReference type="InterPro" id="IPR036416">
    <property type="entry name" value="Pept_tRNA_hydro_sf"/>
</dbReference>
<keyword evidence="11" id="KW-1185">Reference proteome</keyword>
<dbReference type="SUPFAM" id="SSF53178">
    <property type="entry name" value="Peptidyl-tRNA hydrolase-like"/>
    <property type="match status" value="1"/>
</dbReference>
<evidence type="ECO:0000256" key="9">
    <source>
        <dbReference type="RuleBase" id="RU004320"/>
    </source>
</evidence>
<evidence type="ECO:0000313" key="10">
    <source>
        <dbReference type="EMBL" id="KAB2813990.1"/>
    </source>
</evidence>
<feature type="active site" description="Proton acceptor" evidence="7">
    <location>
        <position position="21"/>
    </location>
</feature>
<feature type="binding site" evidence="7">
    <location>
        <position position="112"/>
    </location>
    <ligand>
        <name>tRNA</name>
        <dbReference type="ChEBI" id="CHEBI:17843"/>
    </ligand>
</feature>
<comment type="function">
    <text evidence="7">Catalyzes the release of premature peptidyl moieties from peptidyl-tRNA molecules trapped in stalled 50S ribosomal subunits, and thus maintains levels of free tRNAs and 50S ribosomes.</text>
</comment>
<dbReference type="Gene3D" id="3.40.50.1470">
    <property type="entry name" value="Peptidyl-tRNA hydrolase"/>
    <property type="match status" value="1"/>
</dbReference>
<dbReference type="FunFam" id="3.40.50.1470:FF:000001">
    <property type="entry name" value="Peptidyl-tRNA hydrolase"/>
    <property type="match status" value="1"/>
</dbReference>
<feature type="binding site" evidence="7">
    <location>
        <position position="64"/>
    </location>
    <ligand>
        <name>tRNA</name>
        <dbReference type="ChEBI" id="CHEBI:17843"/>
    </ligand>
</feature>
<feature type="binding site" evidence="7">
    <location>
        <position position="66"/>
    </location>
    <ligand>
        <name>tRNA</name>
        <dbReference type="ChEBI" id="CHEBI:17843"/>
    </ligand>
</feature>
<dbReference type="EC" id="3.1.1.29" evidence="1 7"/>
<keyword evidence="3 7" id="KW-0378">Hydrolase</keyword>
<dbReference type="Pfam" id="PF01195">
    <property type="entry name" value="Pept_tRNA_hydro"/>
    <property type="match status" value="1"/>
</dbReference>
<feature type="site" description="Stabilizes the basic form of H active site to accept a proton" evidence="7">
    <location>
        <position position="91"/>
    </location>
</feature>
<dbReference type="GO" id="GO:0000049">
    <property type="term" value="F:tRNA binding"/>
    <property type="evidence" value="ECO:0007669"/>
    <property type="project" value="UniProtKB-UniRule"/>
</dbReference>
<dbReference type="InterPro" id="IPR018171">
    <property type="entry name" value="Pept_tRNA_hydro_CS"/>
</dbReference>
<dbReference type="EMBL" id="WBVO01000002">
    <property type="protein sequence ID" value="KAB2813990.1"/>
    <property type="molecule type" value="Genomic_DNA"/>
</dbReference>
<dbReference type="PROSITE" id="PS01196">
    <property type="entry name" value="PEPT_TRNA_HYDROL_2"/>
    <property type="match status" value="1"/>
</dbReference>
<dbReference type="CDD" id="cd00462">
    <property type="entry name" value="PTH"/>
    <property type="match status" value="1"/>
</dbReference>
<comment type="catalytic activity">
    <reaction evidence="7 8">
        <text>an N-acyl-L-alpha-aminoacyl-tRNA + H2O = an N-acyl-L-amino acid + a tRNA + H(+)</text>
        <dbReference type="Rhea" id="RHEA:54448"/>
        <dbReference type="Rhea" id="RHEA-COMP:10123"/>
        <dbReference type="Rhea" id="RHEA-COMP:13883"/>
        <dbReference type="ChEBI" id="CHEBI:15377"/>
        <dbReference type="ChEBI" id="CHEBI:15378"/>
        <dbReference type="ChEBI" id="CHEBI:59874"/>
        <dbReference type="ChEBI" id="CHEBI:78442"/>
        <dbReference type="ChEBI" id="CHEBI:138191"/>
        <dbReference type="EC" id="3.1.1.29"/>
    </reaction>
</comment>
<dbReference type="RefSeq" id="WP_151666658.1">
    <property type="nucleotide sequence ID" value="NZ_WBVO01000002.1"/>
</dbReference>
<dbReference type="GO" id="GO:0006515">
    <property type="term" value="P:protein quality control for misfolded or incompletely synthesized proteins"/>
    <property type="evidence" value="ECO:0007669"/>
    <property type="project" value="UniProtKB-UniRule"/>
</dbReference>
<dbReference type="Proteomes" id="UP000468650">
    <property type="component" value="Unassembled WGS sequence"/>
</dbReference>
<dbReference type="GO" id="GO:0072344">
    <property type="term" value="P:rescue of stalled ribosome"/>
    <property type="evidence" value="ECO:0007669"/>
    <property type="project" value="UniProtKB-UniRule"/>
</dbReference>
<dbReference type="NCBIfam" id="TIGR00447">
    <property type="entry name" value="pth"/>
    <property type="match status" value="1"/>
</dbReference>
<dbReference type="HAMAP" id="MF_00083">
    <property type="entry name" value="Pept_tRNA_hydro_bact"/>
    <property type="match status" value="1"/>
</dbReference>
<keyword evidence="4 7" id="KW-0694">RNA-binding</keyword>
<dbReference type="PANTHER" id="PTHR17224">
    <property type="entry name" value="PEPTIDYL-TRNA HYDROLASE"/>
    <property type="match status" value="1"/>
</dbReference>
<dbReference type="InterPro" id="IPR001328">
    <property type="entry name" value="Pept_tRNA_hydro"/>
</dbReference>
<evidence type="ECO:0000256" key="2">
    <source>
        <dbReference type="ARBA" id="ARBA00022555"/>
    </source>
</evidence>
<keyword evidence="2 7" id="KW-0820">tRNA-binding</keyword>
<accession>A0A6N6RJV0</accession>
<dbReference type="PROSITE" id="PS01195">
    <property type="entry name" value="PEPT_TRNA_HYDROL_1"/>
    <property type="match status" value="1"/>
</dbReference>
<dbReference type="OrthoDB" id="9800507at2"/>
<dbReference type="GO" id="GO:0004045">
    <property type="term" value="F:peptidyl-tRNA hydrolase activity"/>
    <property type="evidence" value="ECO:0007669"/>
    <property type="project" value="UniProtKB-UniRule"/>
</dbReference>
<comment type="similarity">
    <text evidence="5 7 9">Belongs to the PTH family.</text>
</comment>
<dbReference type="GO" id="GO:0005737">
    <property type="term" value="C:cytoplasm"/>
    <property type="evidence" value="ECO:0007669"/>
    <property type="project" value="UniProtKB-SubCell"/>
</dbReference>
<comment type="function">
    <text evidence="7">Hydrolyzes ribosome-free peptidyl-tRNAs (with 1 or more amino acids incorporated), which drop off the ribosome during protein synthesis, or as a result of ribosome stalling.</text>
</comment>
<evidence type="ECO:0000256" key="8">
    <source>
        <dbReference type="RuleBase" id="RU000673"/>
    </source>
</evidence>
<evidence type="ECO:0000313" key="11">
    <source>
        <dbReference type="Proteomes" id="UP000468650"/>
    </source>
</evidence>
<dbReference type="AlphaFoldDB" id="A0A6N6RJV0"/>
<proteinExistence type="inferred from homology"/>
<evidence type="ECO:0000256" key="4">
    <source>
        <dbReference type="ARBA" id="ARBA00022884"/>
    </source>
</evidence>
<dbReference type="PANTHER" id="PTHR17224:SF1">
    <property type="entry name" value="PEPTIDYL-TRNA HYDROLASE"/>
    <property type="match status" value="1"/>
</dbReference>
<evidence type="ECO:0000256" key="3">
    <source>
        <dbReference type="ARBA" id="ARBA00022801"/>
    </source>
</evidence>
<comment type="subunit">
    <text evidence="7">Monomer.</text>
</comment>
<organism evidence="10 11">
    <name type="scientific">Phaeocystidibacter luteus</name>
    <dbReference type="NCBI Taxonomy" id="911197"/>
    <lineage>
        <taxon>Bacteria</taxon>
        <taxon>Pseudomonadati</taxon>
        <taxon>Bacteroidota</taxon>
        <taxon>Flavobacteriia</taxon>
        <taxon>Flavobacteriales</taxon>
        <taxon>Phaeocystidibacteraceae</taxon>
        <taxon>Phaeocystidibacter</taxon>
    </lineage>
</organism>
<evidence type="ECO:0000256" key="5">
    <source>
        <dbReference type="ARBA" id="ARBA00038063"/>
    </source>
</evidence>